<sequence>MKKPRYDINIKNFLPHREPMLLATITPYIDEVSVVTHFKISDDCIFLDNEGRLSEAGLIENAAQASSAIVGQSYFDDDDLEGTGNKLVGYISAIKKAEVFILPEINDLLITKAKLISRFDTGTMSICTITSSTFRNDDLIVDCNFNFLIHEVQ</sequence>
<keyword evidence="2" id="KW-1185">Reference proteome</keyword>
<comment type="caution">
    <text evidence="1">The sequence shown here is derived from an EMBL/GenBank/DDBJ whole genome shotgun (WGS) entry which is preliminary data.</text>
</comment>
<proteinExistence type="predicted"/>
<organism evidence="1 2">
    <name type="scientific">Meishania litoralis</name>
    <dbReference type="NCBI Taxonomy" id="3434685"/>
    <lineage>
        <taxon>Bacteria</taxon>
        <taxon>Pseudomonadati</taxon>
        <taxon>Bacteroidota</taxon>
        <taxon>Flavobacteriia</taxon>
        <taxon>Flavobacteriales</taxon>
        <taxon>Flavobacteriaceae</taxon>
        <taxon>Meishania</taxon>
    </lineage>
</organism>
<accession>A0ACC7LHQ2</accession>
<name>A0ACC7LHQ2_9FLAO</name>
<reference evidence="1" key="1">
    <citation type="submission" date="2024-09" db="EMBL/GenBank/DDBJ databases">
        <authorList>
            <person name="Liu J."/>
        </authorList>
    </citation>
    <scope>NUCLEOTIDE SEQUENCE</scope>
    <source>
        <strain evidence="1">NBU2967</strain>
    </source>
</reference>
<dbReference type="EMBL" id="JBHFPV010000001">
    <property type="protein sequence ID" value="MFH6602739.1"/>
    <property type="molecule type" value="Genomic_DNA"/>
</dbReference>
<dbReference type="Proteomes" id="UP001595191">
    <property type="component" value="Unassembled WGS sequence"/>
</dbReference>
<gene>
    <name evidence="1" type="ORF">ACEZ3G_04570</name>
</gene>
<protein>
    <submittedName>
        <fullName evidence="1">ABC transporter permease</fullName>
    </submittedName>
</protein>
<evidence type="ECO:0000313" key="1">
    <source>
        <dbReference type="EMBL" id="MFH6602739.1"/>
    </source>
</evidence>
<evidence type="ECO:0000313" key="2">
    <source>
        <dbReference type="Proteomes" id="UP001595191"/>
    </source>
</evidence>